<evidence type="ECO:0000313" key="2">
    <source>
        <dbReference type="EMBL" id="MBL0745357.1"/>
    </source>
</evidence>
<sequence>MNFYFQTGEFIGGGFSVLDFLSNFFGILAAAGVSIAIFLKERAHIKDAERKKLLELRQYLLDGLTELQDPIEKQIKDLKTLLLKISHPYEQNVGRTLYSNLNASSIKWIYKGDLYKIVVVQNTKLLKELNDETDYLDFINPHLYETFEKFISNRNKFSLEFIESFKLLRNTRERHEIEFHLAKDKKHQIKKTKFNSDCDQLFQNWASMADAQQPINIINHLIVPLRKLCVANKSEQGSLDYIFLLEDCQRYYDRIINEKRLAYTAYLYSLRRLRKLSRRLKKIGSTISTYNNL</sequence>
<evidence type="ECO:0008006" key="4">
    <source>
        <dbReference type="Google" id="ProtNLM"/>
    </source>
</evidence>
<accession>A0ABS1L341</accession>
<keyword evidence="3" id="KW-1185">Reference proteome</keyword>
<evidence type="ECO:0000313" key="3">
    <source>
        <dbReference type="Proteomes" id="UP000613030"/>
    </source>
</evidence>
<reference evidence="2 3" key="1">
    <citation type="submission" date="2021-01" db="EMBL/GenBank/DDBJ databases">
        <title>Chryseolinea sp. Jin1 Genome sequencing and assembly.</title>
        <authorList>
            <person name="Kim I."/>
        </authorList>
    </citation>
    <scope>NUCLEOTIDE SEQUENCE [LARGE SCALE GENOMIC DNA]</scope>
    <source>
        <strain evidence="2 3">Jin1</strain>
    </source>
</reference>
<evidence type="ECO:0000256" key="1">
    <source>
        <dbReference type="SAM" id="Phobius"/>
    </source>
</evidence>
<keyword evidence="1" id="KW-0812">Transmembrane</keyword>
<keyword evidence="1" id="KW-1133">Transmembrane helix</keyword>
<comment type="caution">
    <text evidence="2">The sequence shown here is derived from an EMBL/GenBank/DDBJ whole genome shotgun (WGS) entry which is preliminary data.</text>
</comment>
<keyword evidence="1" id="KW-0472">Membrane</keyword>
<feature type="transmembrane region" description="Helical" evidence="1">
    <location>
        <begin position="20"/>
        <end position="39"/>
    </location>
</feature>
<name>A0ABS1L341_9BACT</name>
<dbReference type="EMBL" id="JAERRB010000016">
    <property type="protein sequence ID" value="MBL0745357.1"/>
    <property type="molecule type" value="Genomic_DNA"/>
</dbReference>
<gene>
    <name evidence="2" type="ORF">JI741_29265</name>
</gene>
<organism evidence="2 3">
    <name type="scientific">Chryseolinea lacunae</name>
    <dbReference type="NCBI Taxonomy" id="2801331"/>
    <lineage>
        <taxon>Bacteria</taxon>
        <taxon>Pseudomonadati</taxon>
        <taxon>Bacteroidota</taxon>
        <taxon>Cytophagia</taxon>
        <taxon>Cytophagales</taxon>
        <taxon>Fulvivirgaceae</taxon>
        <taxon>Chryseolinea</taxon>
    </lineage>
</organism>
<dbReference type="Proteomes" id="UP000613030">
    <property type="component" value="Unassembled WGS sequence"/>
</dbReference>
<dbReference type="RefSeq" id="WP_202015754.1">
    <property type="nucleotide sequence ID" value="NZ_JAERRB010000016.1"/>
</dbReference>
<proteinExistence type="predicted"/>
<protein>
    <recommendedName>
        <fullName evidence="4">Phage abortive infection protein</fullName>
    </recommendedName>
</protein>